<dbReference type="Pfam" id="PF08471">
    <property type="entry name" value="Ribonuc_red_2_N"/>
    <property type="match status" value="1"/>
</dbReference>
<evidence type="ECO:0000256" key="10">
    <source>
        <dbReference type="ARBA" id="ARBA00023285"/>
    </source>
</evidence>
<gene>
    <name evidence="17" type="ORF">BGO89_04530</name>
</gene>
<dbReference type="InterPro" id="IPR050862">
    <property type="entry name" value="RdRp_reductase_class-2"/>
</dbReference>
<evidence type="ECO:0000256" key="12">
    <source>
        <dbReference type="ARBA" id="ARBA00047754"/>
    </source>
</evidence>
<dbReference type="InterPro" id="IPR000788">
    <property type="entry name" value="RNR_lg_C"/>
</dbReference>
<dbReference type="EMBL" id="MKVH01000003">
    <property type="protein sequence ID" value="OJX60835.1"/>
    <property type="molecule type" value="Genomic_DNA"/>
</dbReference>
<comment type="similarity">
    <text evidence="2 13">Belongs to the ribonucleoside diphosphate reductase class-2 family.</text>
</comment>
<dbReference type="STRING" id="1895771.BGO89_04530"/>
<keyword evidence="5 13" id="KW-0846">Cobalamin</keyword>
<evidence type="ECO:0000259" key="16">
    <source>
        <dbReference type="Pfam" id="PF12637"/>
    </source>
</evidence>
<evidence type="ECO:0000256" key="5">
    <source>
        <dbReference type="ARBA" id="ARBA00022628"/>
    </source>
</evidence>
<dbReference type="Pfam" id="PF12637">
    <property type="entry name" value="TSCPD"/>
    <property type="match status" value="1"/>
</dbReference>
<dbReference type="NCBIfam" id="NF005736">
    <property type="entry name" value="PRK07562.1"/>
    <property type="match status" value="1"/>
</dbReference>
<name>A0A1M3L5L2_9BACT</name>
<dbReference type="PANTHER" id="PTHR43371:SF1">
    <property type="entry name" value="RIBONUCLEOSIDE-DIPHOSPHATE REDUCTASE"/>
    <property type="match status" value="1"/>
</dbReference>
<dbReference type="GO" id="GO:0050897">
    <property type="term" value="F:cobalt ion binding"/>
    <property type="evidence" value="ECO:0007669"/>
    <property type="project" value="InterPro"/>
</dbReference>
<evidence type="ECO:0000256" key="1">
    <source>
        <dbReference type="ARBA" id="ARBA00001922"/>
    </source>
</evidence>
<evidence type="ECO:0000256" key="11">
    <source>
        <dbReference type="ARBA" id="ARBA00025437"/>
    </source>
</evidence>
<organism evidence="17 18">
    <name type="scientific">Candidatus Kapaibacterium thiocyanatum</name>
    <dbReference type="NCBI Taxonomy" id="1895771"/>
    <lineage>
        <taxon>Bacteria</taxon>
        <taxon>Pseudomonadati</taxon>
        <taxon>Candidatus Kapaibacteriota</taxon>
        <taxon>Candidatus Kapaibacteriia</taxon>
        <taxon>Candidatus Kapaibacteriales</taxon>
        <taxon>Candidatus Kapaibacteriaceae</taxon>
        <taxon>Candidatus Kapaibacterium</taxon>
    </lineage>
</organism>
<dbReference type="GO" id="GO:0031419">
    <property type="term" value="F:cobalamin binding"/>
    <property type="evidence" value="ECO:0007669"/>
    <property type="project" value="UniProtKB-KW"/>
</dbReference>
<dbReference type="InterPro" id="IPR024434">
    <property type="entry name" value="TSCPD_dom"/>
</dbReference>
<dbReference type="InterPro" id="IPR029072">
    <property type="entry name" value="YebC-like"/>
</dbReference>
<evidence type="ECO:0000256" key="13">
    <source>
        <dbReference type="RuleBase" id="RU364064"/>
    </source>
</evidence>
<feature type="domain" description="Ribonucleotide reductase large subunit C-terminal" evidence="14">
    <location>
        <begin position="182"/>
        <end position="711"/>
    </location>
</feature>
<dbReference type="SUPFAM" id="SSF75625">
    <property type="entry name" value="YebC-like"/>
    <property type="match status" value="1"/>
</dbReference>
<reference evidence="17 18" key="1">
    <citation type="submission" date="2016-09" db="EMBL/GenBank/DDBJ databases">
        <title>Genome-resolved meta-omics ties microbial dynamics to process performance in biotechnology for thiocyanate degradation.</title>
        <authorList>
            <person name="Kantor R.S."/>
            <person name="Huddy R.J."/>
            <person name="Iyer R."/>
            <person name="Thomas B.C."/>
            <person name="Brown C.T."/>
            <person name="Anantharaman K."/>
            <person name="Tringe S."/>
            <person name="Hettich R.L."/>
            <person name="Harrison S.T."/>
            <person name="Banfield J.F."/>
        </authorList>
    </citation>
    <scope>NUCLEOTIDE SEQUENCE [LARGE SCALE GENOMIC DNA]</scope>
    <source>
        <strain evidence="17">59-99</strain>
    </source>
</reference>
<evidence type="ECO:0000313" key="18">
    <source>
        <dbReference type="Proteomes" id="UP000184233"/>
    </source>
</evidence>
<evidence type="ECO:0000259" key="15">
    <source>
        <dbReference type="Pfam" id="PF08471"/>
    </source>
</evidence>
<evidence type="ECO:0000256" key="6">
    <source>
        <dbReference type="ARBA" id="ARBA00022634"/>
    </source>
</evidence>
<keyword evidence="10 13" id="KW-0170">Cobalt</keyword>
<comment type="caution">
    <text evidence="17">The sequence shown here is derived from an EMBL/GenBank/DDBJ whole genome shotgun (WGS) entry which is preliminary data.</text>
</comment>
<sequence>MKITRRFTSSTASPYDLVQYTRRSSILRNPDGSEVFKMEDIEVPAQWSQVATDILAQKYFRKAGVPQVDIAGNPVVDEKGSPVLGPETSIRQVVHRMAGCWRWWGEKYGYFDTAEDAQVFYDEIAYMLLRQMAAPNSPQWFNTGLNFAYGITGRPQGHYYVDPDTKKLTKSTDSYTHPQPHACFIQSVEDDLVNDGGIFDLVTREARIFKFGSGTGSNFSNLRGERESLSGGGVSSGLMSFLKIFDRAAGAIKSGGTTRRAAKMVILNIDHPDIEKFIEWKAREEEKVAALVSGSKICSTFLEAIMNEASANGADPETNANLDLLIRRATHRGVPVSYIMRTLSLVEQGFTNLNFQSFDTHYESEAYVTVSGQNSNNSVRVTNEFMEAVMNDGTWDLVWRTDSTKRRTVRARDLWNKINMSAWKSADPGLQFDTTINEWHTCPEDGRINGSNPCSEYMFLDDTACNLASLNLAHFVDEETGLFRVDDFRHATRLWTIVLEVSVLMAQFPSKEVARKSFEFRTLGLGYANLGTILMVAGIPYDSPKALAVAGAITSLLTGESYATSAEMARDVEPFPKYERNREHMLRVIRNHRRAAYDVEEGQYEGLTITPKGIREDLAPAELLGAARESWDRALALGEQYGYRNAQSTVIAPTGTIGLVMDCDTTGIEPDFAIVKFKKLAGGGYFKIVNQSVHKALKTLGYTDKQIDDIEKYCKGHGTLVGCPVINRQSLKERGFTDETIETIEKNLDAAFDIAFVFNRYTIGDAALAKLNLNGWDPEEPSFDLLRALGYSEQDIAAANDYICGTMMIEGAPHIKDEHLPVFDCANKCGKRGQRYIGYMAHVNMMAAAQPFISGAISKTINMPSEATVEQVGHVHTESWKMMLKAIALYRDGSKLSQPLNTSNVQYDEIVMLGDEDTLDETKGPKEVHTQIVERVYHRAERRHLPKRRHGFLREASVGGHKIYLRTGEFEDGTLGEIFIDMYKEGASFKGLMNCFAVLASKALQYGIPLEELVDTFTFTRFEPAGFVEGHDAIKNATSILDYVFRSLGYDYLNRTDFVHVKAVDEEPKHGNHGHGNTADVVGGLPAASTASAAQPARRQTTERDIAIEKGYTGESCSVCNSMQVKRNGSCTVCENCGTTSGCS</sequence>
<dbReference type="PANTHER" id="PTHR43371">
    <property type="entry name" value="VITAMIN B12-DEPENDENT RIBONUCLEOTIDE REDUCTASE"/>
    <property type="match status" value="1"/>
</dbReference>
<keyword evidence="6 13" id="KW-0237">DNA synthesis</keyword>
<proteinExistence type="inferred from homology"/>
<dbReference type="SUPFAM" id="SSF51998">
    <property type="entry name" value="PFL-like glycyl radical enzymes"/>
    <property type="match status" value="1"/>
</dbReference>
<dbReference type="PRINTS" id="PR01183">
    <property type="entry name" value="RIBORDTASEM1"/>
</dbReference>
<evidence type="ECO:0000256" key="8">
    <source>
        <dbReference type="ARBA" id="ARBA00023002"/>
    </source>
</evidence>
<comment type="cofactor">
    <cofactor evidence="1 13">
        <name>adenosylcob(III)alamin</name>
        <dbReference type="ChEBI" id="CHEBI:18408"/>
    </cofactor>
</comment>
<dbReference type="InterPro" id="IPR013344">
    <property type="entry name" value="RNR_NrdJ/NrdZ"/>
</dbReference>
<dbReference type="NCBIfam" id="TIGR02504">
    <property type="entry name" value="NrdJ_Z"/>
    <property type="match status" value="1"/>
</dbReference>
<dbReference type="AlphaFoldDB" id="A0A1M3L5L2"/>
<dbReference type="GO" id="GO:0000166">
    <property type="term" value="F:nucleotide binding"/>
    <property type="evidence" value="ECO:0007669"/>
    <property type="project" value="UniProtKB-KW"/>
</dbReference>
<evidence type="ECO:0000256" key="2">
    <source>
        <dbReference type="ARBA" id="ARBA00007405"/>
    </source>
</evidence>
<evidence type="ECO:0000313" key="17">
    <source>
        <dbReference type="EMBL" id="OJX60835.1"/>
    </source>
</evidence>
<comment type="catalytic activity">
    <reaction evidence="12 13">
        <text>a 2'-deoxyribonucleoside 5'-diphosphate + [thioredoxin]-disulfide + H2O = a ribonucleoside 5'-diphosphate + [thioredoxin]-dithiol</text>
        <dbReference type="Rhea" id="RHEA:23252"/>
        <dbReference type="Rhea" id="RHEA-COMP:10698"/>
        <dbReference type="Rhea" id="RHEA-COMP:10700"/>
        <dbReference type="ChEBI" id="CHEBI:15377"/>
        <dbReference type="ChEBI" id="CHEBI:29950"/>
        <dbReference type="ChEBI" id="CHEBI:50058"/>
        <dbReference type="ChEBI" id="CHEBI:57930"/>
        <dbReference type="ChEBI" id="CHEBI:73316"/>
        <dbReference type="EC" id="1.17.4.1"/>
    </reaction>
</comment>
<evidence type="ECO:0000259" key="14">
    <source>
        <dbReference type="Pfam" id="PF02867"/>
    </source>
</evidence>
<dbReference type="Proteomes" id="UP000184233">
    <property type="component" value="Unassembled WGS sequence"/>
</dbReference>
<evidence type="ECO:0000256" key="7">
    <source>
        <dbReference type="ARBA" id="ARBA00022741"/>
    </source>
</evidence>
<keyword evidence="7 13" id="KW-0547">Nucleotide-binding</keyword>
<dbReference type="Gene3D" id="3.20.70.20">
    <property type="match status" value="3"/>
</dbReference>
<dbReference type="CDD" id="cd02888">
    <property type="entry name" value="RNR_II_dimer"/>
    <property type="match status" value="1"/>
</dbReference>
<keyword evidence="8 13" id="KW-0560">Oxidoreductase</keyword>
<comment type="function">
    <text evidence="11 13">Catalyzes the reduction of ribonucleotides to deoxyribonucleotides. May function to provide a pool of deoxyribonucleotide precursors for DNA repair during oxygen limitation and/or for immediate growth after restoration of oxygen.</text>
</comment>
<dbReference type="EC" id="1.17.4.1" evidence="3 13"/>
<dbReference type="InterPro" id="IPR013678">
    <property type="entry name" value="RNR_2_N"/>
</dbReference>
<evidence type="ECO:0000256" key="3">
    <source>
        <dbReference type="ARBA" id="ARBA00012274"/>
    </source>
</evidence>
<dbReference type="GO" id="GO:0071897">
    <property type="term" value="P:DNA biosynthetic process"/>
    <property type="evidence" value="ECO:0007669"/>
    <property type="project" value="UniProtKB-KW"/>
</dbReference>
<evidence type="ECO:0000256" key="9">
    <source>
        <dbReference type="ARBA" id="ARBA00023157"/>
    </source>
</evidence>
<protein>
    <recommendedName>
        <fullName evidence="4 13">Vitamin B12-dependent ribonucleotide reductase</fullName>
        <ecNumber evidence="3 13">1.17.4.1</ecNumber>
    </recommendedName>
</protein>
<evidence type="ECO:0000256" key="4">
    <source>
        <dbReference type="ARBA" id="ARBA00014409"/>
    </source>
</evidence>
<dbReference type="Pfam" id="PF02867">
    <property type="entry name" value="Ribonuc_red_lgC"/>
    <property type="match status" value="2"/>
</dbReference>
<feature type="domain" description="TSCPD" evidence="16">
    <location>
        <begin position="945"/>
        <end position="1049"/>
    </location>
</feature>
<feature type="domain" description="Ribonucleotide reductase large subunit C-terminal" evidence="14">
    <location>
        <begin position="786"/>
        <end position="890"/>
    </location>
</feature>
<keyword evidence="9" id="KW-1015">Disulfide bond</keyword>
<dbReference type="GO" id="GO:0004748">
    <property type="term" value="F:ribonucleoside-diphosphate reductase activity, thioredoxin disulfide as acceptor"/>
    <property type="evidence" value="ECO:0007669"/>
    <property type="project" value="UniProtKB-EC"/>
</dbReference>
<feature type="domain" description="Ribonucleotide reductase class II vitamin B12-dependent N-terminal" evidence="15">
    <location>
        <begin position="22"/>
        <end position="131"/>
    </location>
</feature>
<accession>A0A1M3L5L2</accession>